<reference evidence="4" key="1">
    <citation type="journal article" date="2018" name="Science">
        <title>A primordial and reversible TCA cycle in a facultatively chemolithoautotrophic thermophile.</title>
        <authorList>
            <person name="Nunoura T."/>
            <person name="Chikaraishi Y."/>
            <person name="Izaki R."/>
            <person name="Suwa T."/>
            <person name="Sato T."/>
            <person name="Harada T."/>
            <person name="Mori K."/>
            <person name="Kato Y."/>
            <person name="Miyazaki M."/>
            <person name="Shimamura S."/>
            <person name="Yanagawa K."/>
            <person name="Shuto A."/>
            <person name="Ohkouchi N."/>
            <person name="Fujita N."/>
            <person name="Takaki Y."/>
            <person name="Atomi H."/>
            <person name="Takai K."/>
        </authorList>
    </citation>
    <scope>NUCLEOTIDE SEQUENCE [LARGE SCALE GENOMIC DNA]</scope>
    <source>
        <strain evidence="4">DSM 17441 / JCM 13301 / NBRC 103674 / ABI70S6</strain>
    </source>
</reference>
<name>A0A0S3QRR7_THET7</name>
<organism evidence="3 4">
    <name type="scientific">Thermosulfidibacter takaii (strain DSM 17441 / JCM 13301 / NBRC 103674 / ABI70S6)</name>
    <dbReference type="NCBI Taxonomy" id="1298851"/>
    <lineage>
        <taxon>Bacteria</taxon>
        <taxon>Pseudomonadati</taxon>
        <taxon>Thermosulfidibacterota</taxon>
        <taxon>Thermosulfidibacteria</taxon>
        <taxon>Thermosulfidibacterales</taxon>
        <taxon>Thermosulfidibacteraceae</taxon>
    </lineage>
</organism>
<dbReference type="AlphaFoldDB" id="A0A0S3QRR7"/>
<dbReference type="PANTHER" id="PTHR35038">
    <property type="entry name" value="DISSIMILATORY SULFITE REDUCTASE SIRA"/>
    <property type="match status" value="1"/>
</dbReference>
<feature type="domain" description="Doubled CXXCH motif" evidence="2">
    <location>
        <begin position="101"/>
        <end position="140"/>
    </location>
</feature>
<dbReference type="InterPro" id="IPR036280">
    <property type="entry name" value="Multihaem_cyt_sf"/>
</dbReference>
<evidence type="ECO:0000313" key="4">
    <source>
        <dbReference type="Proteomes" id="UP000063234"/>
    </source>
</evidence>
<dbReference type="Proteomes" id="UP000063234">
    <property type="component" value="Chromosome"/>
</dbReference>
<evidence type="ECO:0000313" key="3">
    <source>
        <dbReference type="EMBL" id="BAT71034.1"/>
    </source>
</evidence>
<feature type="domain" description="Doubled CXXCH motif" evidence="2">
    <location>
        <begin position="52"/>
        <end position="89"/>
    </location>
</feature>
<dbReference type="PANTHER" id="PTHR35038:SF6">
    <property type="entry name" value="SURFACE LOCALIZED DECAHEME CYTOCHROME C LIPOPROTEIN"/>
    <property type="match status" value="1"/>
</dbReference>
<sequence>MQSLSCRERCPMNWKQLLVCVMVLSLSLSVYGGTTSCFKCHKRAAFDKAVVHKPVREGGCINCHSPHVSRFDGLLNYRTPEICYQCHIREKVKFSKIVVFHSPVKKGKCLTCHDPHSSSYKNLLKNGVPSQCFHCHKDMSKKYSHIHVPFKKGRCLVCHDAHGSSDYRLLKGKDPVICLKCHRDSPSIRKVHSGYNMKDMKCLYCHNPHGSSRKGLLRNVLHKPFAKGECGKCHNGKIKEPAVCFQCHAEVKSAFYTNHNHLLSSGANPCVGCHSPHASDDEKLLVGKEVALCRKCHGYVYQTKENALYVHPNWDQCTDCHNPHGSNSLAMLYESGNKLCARCHETQGKFTHPVGEKVKDPRNGQPITCVTCHDPMGTAFKYNLKRSGDKDLCVQCHRGY</sequence>
<dbReference type="InterPro" id="IPR051829">
    <property type="entry name" value="Multiheme_Cytochr_ET"/>
</dbReference>
<accession>A0A0S3QRR7</accession>
<evidence type="ECO:0000256" key="1">
    <source>
        <dbReference type="ARBA" id="ARBA00022729"/>
    </source>
</evidence>
<dbReference type="GO" id="GO:0016491">
    <property type="term" value="F:oxidoreductase activity"/>
    <property type="evidence" value="ECO:0007669"/>
    <property type="project" value="TreeGrafter"/>
</dbReference>
<dbReference type="InterPro" id="IPR010177">
    <property type="entry name" value="Paired_CXXCH_1"/>
</dbReference>
<feature type="domain" description="Doubled CXXCH motif" evidence="2">
    <location>
        <begin position="147"/>
        <end position="184"/>
    </location>
</feature>
<feature type="domain" description="Doubled CXXCH motif" evidence="2">
    <location>
        <begin position="369"/>
        <end position="398"/>
    </location>
</feature>
<protein>
    <submittedName>
        <fullName evidence="3">Cytochrome c family protein</fullName>
    </submittedName>
</protein>
<dbReference type="SUPFAM" id="SSF48695">
    <property type="entry name" value="Multiheme cytochromes"/>
    <property type="match status" value="2"/>
</dbReference>
<feature type="domain" description="Doubled CXXCH motif" evidence="2">
    <location>
        <begin position="315"/>
        <end position="347"/>
    </location>
</feature>
<proteinExistence type="predicted"/>
<dbReference type="KEGG" id="ttk:TST_0225"/>
<dbReference type="NCBIfam" id="TIGR01905">
    <property type="entry name" value="paired_CXXCH_1"/>
    <property type="match status" value="6"/>
</dbReference>
<dbReference type="STRING" id="1298851.TST_0225"/>
<keyword evidence="4" id="KW-1185">Reference proteome</keyword>
<evidence type="ECO:0000259" key="2">
    <source>
        <dbReference type="Pfam" id="PF09699"/>
    </source>
</evidence>
<gene>
    <name evidence="3" type="ORF">TST_0225</name>
</gene>
<dbReference type="EMBL" id="AP013035">
    <property type="protein sequence ID" value="BAT71034.1"/>
    <property type="molecule type" value="Genomic_DNA"/>
</dbReference>
<dbReference type="Gene3D" id="1.10.1130.10">
    <property type="entry name" value="Flavocytochrome C3, Chain A"/>
    <property type="match status" value="1"/>
</dbReference>
<keyword evidence="1" id="KW-0732">Signal</keyword>
<feature type="domain" description="Doubled CXXCH motif" evidence="2">
    <location>
        <begin position="198"/>
        <end position="218"/>
    </location>
</feature>
<feature type="domain" description="Doubled CXXCH motif" evidence="2">
    <location>
        <begin position="269"/>
        <end position="298"/>
    </location>
</feature>
<dbReference type="Pfam" id="PF09699">
    <property type="entry name" value="Paired_CXXCH_1"/>
    <property type="match status" value="7"/>
</dbReference>
<dbReference type="Gene3D" id="3.90.10.10">
    <property type="entry name" value="Cytochrome C3"/>
    <property type="match status" value="3"/>
</dbReference>